<organism evidence="2 3">
    <name type="scientific">Lepraria finkii</name>
    <dbReference type="NCBI Taxonomy" id="1340010"/>
    <lineage>
        <taxon>Eukaryota</taxon>
        <taxon>Fungi</taxon>
        <taxon>Dikarya</taxon>
        <taxon>Ascomycota</taxon>
        <taxon>Pezizomycotina</taxon>
        <taxon>Lecanoromycetes</taxon>
        <taxon>OSLEUM clade</taxon>
        <taxon>Lecanoromycetidae</taxon>
        <taxon>Lecanorales</taxon>
        <taxon>Lecanorineae</taxon>
        <taxon>Stereocaulaceae</taxon>
        <taxon>Lepraria</taxon>
    </lineage>
</organism>
<evidence type="ECO:0000313" key="3">
    <source>
        <dbReference type="Proteomes" id="UP001590951"/>
    </source>
</evidence>
<evidence type="ECO:0000313" key="2">
    <source>
        <dbReference type="EMBL" id="KAL2059598.1"/>
    </source>
</evidence>
<proteinExistence type="predicted"/>
<sequence>MFPSTFLTILLPLISTASAVFCPECGVNGIFYVDTGCTNGTYVAPLFGGDAGECFEIGAPYTEKIDEVAHMPFGKNTLTKSVLIDYSKDDCEVFFYPGLLCKSNTGIKVTLGSCANDESDSGWGSFCVSCPAGSSVMGAGATCPPVK</sequence>
<comment type="caution">
    <text evidence="2">The sequence shown here is derived from an EMBL/GenBank/DDBJ whole genome shotgun (WGS) entry which is preliminary data.</text>
</comment>
<gene>
    <name evidence="2" type="ORF">ABVK25_000891</name>
</gene>
<keyword evidence="3" id="KW-1185">Reference proteome</keyword>
<feature type="signal peptide" evidence="1">
    <location>
        <begin position="1"/>
        <end position="19"/>
    </location>
</feature>
<dbReference type="EMBL" id="JBHFEH010000001">
    <property type="protein sequence ID" value="KAL2059598.1"/>
    <property type="molecule type" value="Genomic_DNA"/>
</dbReference>
<protein>
    <submittedName>
        <fullName evidence="2">Uncharacterized protein</fullName>
    </submittedName>
</protein>
<evidence type="ECO:0000256" key="1">
    <source>
        <dbReference type="SAM" id="SignalP"/>
    </source>
</evidence>
<reference evidence="2 3" key="1">
    <citation type="submission" date="2024-09" db="EMBL/GenBank/DDBJ databases">
        <title>Rethinking Asexuality: The Enigmatic Case of Functional Sexual Genes in Lepraria (Stereocaulaceae).</title>
        <authorList>
            <person name="Doellman M."/>
            <person name="Sun Y."/>
            <person name="Barcenas-Pena A."/>
            <person name="Lumbsch H.T."/>
            <person name="Grewe F."/>
        </authorList>
    </citation>
    <scope>NUCLEOTIDE SEQUENCE [LARGE SCALE GENOMIC DNA]</scope>
    <source>
        <strain evidence="2 3">Grewe 0041</strain>
    </source>
</reference>
<name>A0ABR4BPD4_9LECA</name>
<accession>A0ABR4BPD4</accession>
<dbReference type="Proteomes" id="UP001590951">
    <property type="component" value="Unassembled WGS sequence"/>
</dbReference>
<feature type="chain" id="PRO_5045168650" evidence="1">
    <location>
        <begin position="20"/>
        <end position="147"/>
    </location>
</feature>
<keyword evidence="1" id="KW-0732">Signal</keyword>